<keyword evidence="3" id="KW-1185">Reference proteome</keyword>
<dbReference type="InterPro" id="IPR021270">
    <property type="entry name" value="DUF2849"/>
</dbReference>
<protein>
    <submittedName>
        <fullName evidence="2">DUF2849 domain-containing protein</fullName>
    </submittedName>
</protein>
<feature type="region of interest" description="Disordered" evidence="1">
    <location>
        <begin position="91"/>
        <end position="111"/>
    </location>
</feature>
<dbReference type="Proteomes" id="UP000593594">
    <property type="component" value="Chromosome"/>
</dbReference>
<evidence type="ECO:0000256" key="1">
    <source>
        <dbReference type="SAM" id="MobiDB-lite"/>
    </source>
</evidence>
<gene>
    <name evidence="2" type="ORF">HW532_21325</name>
</gene>
<evidence type="ECO:0000313" key="2">
    <source>
        <dbReference type="EMBL" id="QPC45012.1"/>
    </source>
</evidence>
<accession>A0A7S8HDP1</accession>
<organism evidence="2 3">
    <name type="scientific">Kaustia mangrovi</name>
    <dbReference type="NCBI Taxonomy" id="2593653"/>
    <lineage>
        <taxon>Bacteria</taxon>
        <taxon>Pseudomonadati</taxon>
        <taxon>Pseudomonadota</taxon>
        <taxon>Alphaproteobacteria</taxon>
        <taxon>Hyphomicrobiales</taxon>
        <taxon>Parvibaculaceae</taxon>
        <taxon>Kaustia</taxon>
    </lineage>
</organism>
<name>A0A7S8HDP1_9HYPH</name>
<dbReference type="EMBL" id="CP058214">
    <property type="protein sequence ID" value="QPC45012.1"/>
    <property type="molecule type" value="Genomic_DNA"/>
</dbReference>
<proteinExistence type="predicted"/>
<dbReference type="AlphaFoldDB" id="A0A7S8HDP1"/>
<evidence type="ECO:0000313" key="3">
    <source>
        <dbReference type="Proteomes" id="UP000593594"/>
    </source>
</evidence>
<dbReference type="Pfam" id="PF11011">
    <property type="entry name" value="DUF2849"/>
    <property type="match status" value="1"/>
</dbReference>
<dbReference type="RefSeq" id="WP_213162386.1">
    <property type="nucleotide sequence ID" value="NZ_CP058214.1"/>
</dbReference>
<dbReference type="KEGG" id="kmn:HW532_21325"/>
<sequence>MTTEKGKALTANRLDDGLVVFLTRSGDWSPRIDDAAVAQEAEAASALEARGHAAEAGNLVTDAYLIDVERVDGRVRPSHIRERIRTLGPTVRTDLGKQAEGAGGGFQATAP</sequence>
<feature type="compositionally biased region" description="Gly residues" evidence="1">
    <location>
        <begin position="101"/>
        <end position="111"/>
    </location>
</feature>
<reference evidence="2 3" key="1">
    <citation type="submission" date="2020-06" db="EMBL/GenBank/DDBJ databases">
        <title>Genome sequence of 2 isolates from Red Sea Mangroves.</title>
        <authorList>
            <person name="Sefrji F."/>
            <person name="Michoud G."/>
            <person name="Merlino G."/>
            <person name="Daffonchio D."/>
        </authorList>
    </citation>
    <scope>NUCLEOTIDE SEQUENCE [LARGE SCALE GENOMIC DNA]</scope>
    <source>
        <strain evidence="2 3">R1DC25</strain>
    </source>
</reference>